<feature type="transmembrane region" description="Helical" evidence="1">
    <location>
        <begin position="75"/>
        <end position="95"/>
    </location>
</feature>
<sequence length="163" mass="16780">MKRGGNVTRLAYTGLLIALSTVGSYIKVPSITGTPALDSAPGYFAAMAFGVPEGAVVISLGHLLTALTAGFPLTVPIHLLIAAGMAGCAASVALLMRAFNKWVAAVGGVVLNGIFLPALFIPLPGFGKAFFMAMVIPLVIASALNIGLAVIIYEAMRKFKFSV</sequence>
<proteinExistence type="predicted"/>
<comment type="caution">
    <text evidence="2">The sequence shown here is derived from an EMBL/GenBank/DDBJ whole genome shotgun (WGS) entry which is preliminary data.</text>
</comment>
<evidence type="ECO:0000313" key="2">
    <source>
        <dbReference type="EMBL" id="GAW91716.1"/>
    </source>
</evidence>
<dbReference type="OrthoDB" id="5431035at2"/>
<gene>
    <name evidence="2" type="ORF">KKC1_08770</name>
</gene>
<reference evidence="3" key="1">
    <citation type="journal article" date="2017" name="Appl. Environ. Microbiol.">
        <title>Genomic analysis of Calderihabitans maritimus KKC1, a thermophilic hydrogenogenic carboxydotrophic bacterium isolated from marine sediment.</title>
        <authorList>
            <person name="Omae K."/>
            <person name="Yoneda Y."/>
            <person name="Fukuyama Y."/>
            <person name="Yoshida T."/>
            <person name="Sako Y."/>
        </authorList>
    </citation>
    <scope>NUCLEOTIDE SEQUENCE [LARGE SCALE GENOMIC DNA]</scope>
    <source>
        <strain evidence="3">KKC1</strain>
    </source>
</reference>
<dbReference type="Pfam" id="PF12822">
    <property type="entry name" value="ECF_trnsprt"/>
    <property type="match status" value="1"/>
</dbReference>
<dbReference type="InterPro" id="IPR024529">
    <property type="entry name" value="ECF_trnsprt_substrate-spec"/>
</dbReference>
<feature type="transmembrane region" description="Helical" evidence="1">
    <location>
        <begin position="102"/>
        <end position="123"/>
    </location>
</feature>
<keyword evidence="1" id="KW-0812">Transmembrane</keyword>
<evidence type="ECO:0000313" key="3">
    <source>
        <dbReference type="Proteomes" id="UP000197032"/>
    </source>
</evidence>
<keyword evidence="3" id="KW-1185">Reference proteome</keyword>
<dbReference type="AlphaFoldDB" id="A0A1Z5HQA8"/>
<evidence type="ECO:0000256" key="1">
    <source>
        <dbReference type="SAM" id="Phobius"/>
    </source>
</evidence>
<name>A0A1Z5HQA8_9FIRM</name>
<dbReference type="EMBL" id="BDGJ01000030">
    <property type="protein sequence ID" value="GAW91716.1"/>
    <property type="molecule type" value="Genomic_DNA"/>
</dbReference>
<dbReference type="RefSeq" id="WP_088553209.1">
    <property type="nucleotide sequence ID" value="NZ_BDGJ01000030.1"/>
</dbReference>
<feature type="transmembrane region" description="Helical" evidence="1">
    <location>
        <begin position="12"/>
        <end position="28"/>
    </location>
</feature>
<organism evidence="2 3">
    <name type="scientific">Calderihabitans maritimus</name>
    <dbReference type="NCBI Taxonomy" id="1246530"/>
    <lineage>
        <taxon>Bacteria</taxon>
        <taxon>Bacillati</taxon>
        <taxon>Bacillota</taxon>
        <taxon>Clostridia</taxon>
        <taxon>Neomoorellales</taxon>
        <taxon>Calderihabitantaceae</taxon>
        <taxon>Calderihabitans</taxon>
    </lineage>
</organism>
<protein>
    <submittedName>
        <fullName evidence="2">Predicted membrane protein</fullName>
    </submittedName>
</protein>
<dbReference type="GO" id="GO:0022857">
    <property type="term" value="F:transmembrane transporter activity"/>
    <property type="evidence" value="ECO:0007669"/>
    <property type="project" value="InterPro"/>
</dbReference>
<dbReference type="Proteomes" id="UP000197032">
    <property type="component" value="Unassembled WGS sequence"/>
</dbReference>
<dbReference type="Gene3D" id="1.10.1760.20">
    <property type="match status" value="1"/>
</dbReference>
<accession>A0A1Z5HQA8</accession>
<feature type="transmembrane region" description="Helical" evidence="1">
    <location>
        <begin position="129"/>
        <end position="153"/>
    </location>
</feature>
<keyword evidence="1" id="KW-1133">Transmembrane helix</keyword>
<keyword evidence="1" id="KW-0472">Membrane</keyword>